<keyword evidence="1" id="KW-0732">Signal</keyword>
<evidence type="ECO:0000313" key="3">
    <source>
        <dbReference type="Proteomes" id="UP001222325"/>
    </source>
</evidence>
<dbReference type="EMBL" id="JARJCN010000014">
    <property type="protein sequence ID" value="KAJ7094727.1"/>
    <property type="molecule type" value="Genomic_DNA"/>
</dbReference>
<protein>
    <submittedName>
        <fullName evidence="2">Uncharacterized protein</fullName>
    </submittedName>
</protein>
<reference evidence="2" key="1">
    <citation type="submission" date="2023-03" db="EMBL/GenBank/DDBJ databases">
        <title>Massive genome expansion in bonnet fungi (Mycena s.s.) driven by repeated elements and novel gene families across ecological guilds.</title>
        <authorList>
            <consortium name="Lawrence Berkeley National Laboratory"/>
            <person name="Harder C.B."/>
            <person name="Miyauchi S."/>
            <person name="Viragh M."/>
            <person name="Kuo A."/>
            <person name="Thoen E."/>
            <person name="Andreopoulos B."/>
            <person name="Lu D."/>
            <person name="Skrede I."/>
            <person name="Drula E."/>
            <person name="Henrissat B."/>
            <person name="Morin E."/>
            <person name="Kohler A."/>
            <person name="Barry K."/>
            <person name="LaButti K."/>
            <person name="Morin E."/>
            <person name="Salamov A."/>
            <person name="Lipzen A."/>
            <person name="Mereny Z."/>
            <person name="Hegedus B."/>
            <person name="Baldrian P."/>
            <person name="Stursova M."/>
            <person name="Weitz H."/>
            <person name="Taylor A."/>
            <person name="Grigoriev I.V."/>
            <person name="Nagy L.G."/>
            <person name="Martin F."/>
            <person name="Kauserud H."/>
        </authorList>
    </citation>
    <scope>NUCLEOTIDE SEQUENCE</scope>
    <source>
        <strain evidence="2">CBHHK173m</strain>
    </source>
</reference>
<feature type="signal peptide" evidence="1">
    <location>
        <begin position="1"/>
        <end position="20"/>
    </location>
</feature>
<keyword evidence="3" id="KW-1185">Reference proteome</keyword>
<evidence type="ECO:0000313" key="2">
    <source>
        <dbReference type="EMBL" id="KAJ7094727.1"/>
    </source>
</evidence>
<evidence type="ECO:0000256" key="1">
    <source>
        <dbReference type="SAM" id="SignalP"/>
    </source>
</evidence>
<sequence>MFALRFTSLFFLASTAFVAASPVLEERQSTADIQTVLATLQSATGAILPQIDALVSGGNATDDTVTPLVTSLTGALDIATAALAVLPAPTGAAKRQSNDEIAKVVAGLITEITKTLDGLLGSAATIPGLGNLLGGLDASLNQVLKGLERLLAGVLNLVAQLLVDVAKLLRALAFGLTLASLGL</sequence>
<feature type="chain" id="PRO_5041908692" evidence="1">
    <location>
        <begin position="21"/>
        <end position="183"/>
    </location>
</feature>
<dbReference type="AlphaFoldDB" id="A0AAD6U8A8"/>
<proteinExistence type="predicted"/>
<comment type="caution">
    <text evidence="2">The sequence shown here is derived from an EMBL/GenBank/DDBJ whole genome shotgun (WGS) entry which is preliminary data.</text>
</comment>
<organism evidence="2 3">
    <name type="scientific">Mycena belliarum</name>
    <dbReference type="NCBI Taxonomy" id="1033014"/>
    <lineage>
        <taxon>Eukaryota</taxon>
        <taxon>Fungi</taxon>
        <taxon>Dikarya</taxon>
        <taxon>Basidiomycota</taxon>
        <taxon>Agaricomycotina</taxon>
        <taxon>Agaricomycetes</taxon>
        <taxon>Agaricomycetidae</taxon>
        <taxon>Agaricales</taxon>
        <taxon>Marasmiineae</taxon>
        <taxon>Mycenaceae</taxon>
        <taxon>Mycena</taxon>
    </lineage>
</organism>
<name>A0AAD6U8A8_9AGAR</name>
<dbReference type="Proteomes" id="UP001222325">
    <property type="component" value="Unassembled WGS sequence"/>
</dbReference>
<accession>A0AAD6U8A8</accession>
<gene>
    <name evidence="2" type="ORF">B0H15DRAFT_136692</name>
</gene>